<evidence type="ECO:0000313" key="1">
    <source>
        <dbReference type="EMBL" id="WVY91476.1"/>
    </source>
</evidence>
<protein>
    <submittedName>
        <fullName evidence="1">Uncharacterized protein</fullName>
    </submittedName>
</protein>
<organism evidence="1 2">
    <name type="scientific">Vigna mungo</name>
    <name type="common">Black gram</name>
    <name type="synonym">Phaseolus mungo</name>
    <dbReference type="NCBI Taxonomy" id="3915"/>
    <lineage>
        <taxon>Eukaryota</taxon>
        <taxon>Viridiplantae</taxon>
        <taxon>Streptophyta</taxon>
        <taxon>Embryophyta</taxon>
        <taxon>Tracheophyta</taxon>
        <taxon>Spermatophyta</taxon>
        <taxon>Magnoliopsida</taxon>
        <taxon>eudicotyledons</taxon>
        <taxon>Gunneridae</taxon>
        <taxon>Pentapetalae</taxon>
        <taxon>rosids</taxon>
        <taxon>fabids</taxon>
        <taxon>Fabales</taxon>
        <taxon>Fabaceae</taxon>
        <taxon>Papilionoideae</taxon>
        <taxon>50 kb inversion clade</taxon>
        <taxon>NPAAA clade</taxon>
        <taxon>indigoferoid/millettioid clade</taxon>
        <taxon>Phaseoleae</taxon>
        <taxon>Vigna</taxon>
    </lineage>
</organism>
<name>A0AAQ3MIB3_VIGMU</name>
<accession>A0AAQ3MIB3</accession>
<keyword evidence="2" id="KW-1185">Reference proteome</keyword>
<dbReference type="AlphaFoldDB" id="A0AAQ3MIB3"/>
<dbReference type="EMBL" id="CP144690">
    <property type="protein sequence ID" value="WVY91476.1"/>
    <property type="molecule type" value="Genomic_DNA"/>
</dbReference>
<proteinExistence type="predicted"/>
<dbReference type="Proteomes" id="UP001374535">
    <property type="component" value="Chromosome 11"/>
</dbReference>
<sequence length="190" mass="21436">MKASEYFVRGYFADKRHADQKISESFAIDDLLDFSHTDTIMFDAIVPRSYVGDPQFSGELCVSYDDMAELEWLSNFVEDLFFDEEELKTLQLLSSAAKTSANIMVSRYFPITKKAKYHAMSDQNITSIEATRRACERSDAQGHERGNQASYDRWSLVLSAPQRGPRKGQQSVLRPSIAFSSGAFSSLPGF</sequence>
<evidence type="ECO:0000313" key="2">
    <source>
        <dbReference type="Proteomes" id="UP001374535"/>
    </source>
</evidence>
<reference evidence="1 2" key="1">
    <citation type="journal article" date="2023" name="Life. Sci Alliance">
        <title>Evolutionary insights into 3D genome organization and epigenetic landscape of Vigna mungo.</title>
        <authorList>
            <person name="Junaid A."/>
            <person name="Singh B."/>
            <person name="Bhatia S."/>
        </authorList>
    </citation>
    <scope>NUCLEOTIDE SEQUENCE [LARGE SCALE GENOMIC DNA]</scope>
    <source>
        <strain evidence="1">Urdbean</strain>
    </source>
</reference>
<gene>
    <name evidence="1" type="ORF">V8G54_036990</name>
</gene>